<dbReference type="NCBIfam" id="TIGR01901">
    <property type="entry name" value="adhes_NPXG"/>
    <property type="match status" value="1"/>
</dbReference>
<feature type="domain" description="Filamentous haemagglutinin FhaB/tRNA nuclease CdiA-like TPS" evidence="2">
    <location>
        <begin position="36"/>
        <end position="149"/>
    </location>
</feature>
<dbReference type="RefSeq" id="WP_264321430.1">
    <property type="nucleotide sequence ID" value="NZ_JADEXN010000163.1"/>
</dbReference>
<dbReference type="AlphaFoldDB" id="A0A928VX54"/>
<dbReference type="Proteomes" id="UP000621799">
    <property type="component" value="Unassembled WGS sequence"/>
</dbReference>
<gene>
    <name evidence="3" type="ORF">IQ235_10480</name>
</gene>
<evidence type="ECO:0000313" key="4">
    <source>
        <dbReference type="Proteomes" id="UP000621799"/>
    </source>
</evidence>
<dbReference type="EMBL" id="JADEXN010000163">
    <property type="protein sequence ID" value="MBE9041204.1"/>
    <property type="molecule type" value="Genomic_DNA"/>
</dbReference>
<organism evidence="3 4">
    <name type="scientific">Zarconia navalis LEGE 11467</name>
    <dbReference type="NCBI Taxonomy" id="1828826"/>
    <lineage>
        <taxon>Bacteria</taxon>
        <taxon>Bacillati</taxon>
        <taxon>Cyanobacteriota</taxon>
        <taxon>Cyanophyceae</taxon>
        <taxon>Oscillatoriophycideae</taxon>
        <taxon>Oscillatoriales</taxon>
        <taxon>Oscillatoriales incertae sedis</taxon>
        <taxon>Zarconia</taxon>
        <taxon>Zarconia navalis</taxon>
    </lineage>
</organism>
<accession>A0A928VX54</accession>
<proteinExistence type="predicted"/>
<protein>
    <submittedName>
        <fullName evidence="3">Filamentous hemagglutinin N-terminal domain-containing protein</fullName>
    </submittedName>
</protein>
<reference evidence="3" key="1">
    <citation type="submission" date="2020-10" db="EMBL/GenBank/DDBJ databases">
        <authorList>
            <person name="Castelo-Branco R."/>
            <person name="Eusebio N."/>
            <person name="Adriana R."/>
            <person name="Vieira A."/>
            <person name="Brugerolle De Fraissinette N."/>
            <person name="Rezende De Castro R."/>
            <person name="Schneider M.P."/>
            <person name="Vasconcelos V."/>
            <person name="Leao P.N."/>
        </authorList>
    </citation>
    <scope>NUCLEOTIDE SEQUENCE</scope>
    <source>
        <strain evidence="3">LEGE 11467</strain>
    </source>
</reference>
<dbReference type="InterPro" id="IPR011050">
    <property type="entry name" value="Pectin_lyase_fold/virulence"/>
</dbReference>
<evidence type="ECO:0000256" key="1">
    <source>
        <dbReference type="SAM" id="SignalP"/>
    </source>
</evidence>
<dbReference type="SUPFAM" id="SSF51126">
    <property type="entry name" value="Pectin lyase-like"/>
    <property type="match status" value="1"/>
</dbReference>
<name>A0A928VX54_9CYAN</name>
<feature type="chain" id="PRO_5037089561" evidence="1">
    <location>
        <begin position="34"/>
        <end position="203"/>
    </location>
</feature>
<dbReference type="SMART" id="SM00912">
    <property type="entry name" value="Haemagg_act"/>
    <property type="match status" value="1"/>
</dbReference>
<evidence type="ECO:0000313" key="3">
    <source>
        <dbReference type="EMBL" id="MBE9041204.1"/>
    </source>
</evidence>
<sequence length="203" mass="21182">MKSIELTLQRTVKFCAAGIPLGCLAVSASSVFAQILPDASLPNNSTIDLEGQIQRITGGTTTGGNLFHSFEDFSVRTGETAFFDNALTIDNIITRITGGQISNIDGLIRANGSASLFLLNPNGIVFGSNAALEIGGSFLGSTADRFLFEDGTVFSATEPQATPLLSINVPIGLHFGNAPSQIVNRSQTTALRPSPDPTAPGLI</sequence>
<comment type="caution">
    <text evidence="3">The sequence shown here is derived from an EMBL/GenBank/DDBJ whole genome shotgun (WGS) entry which is preliminary data.</text>
</comment>
<dbReference type="InterPro" id="IPR008638">
    <property type="entry name" value="FhaB/CdiA-like_TPS"/>
</dbReference>
<evidence type="ECO:0000259" key="2">
    <source>
        <dbReference type="SMART" id="SM00912"/>
    </source>
</evidence>
<keyword evidence="4" id="KW-1185">Reference proteome</keyword>
<dbReference type="Pfam" id="PF05860">
    <property type="entry name" value="TPS"/>
    <property type="match status" value="1"/>
</dbReference>
<feature type="non-terminal residue" evidence="3">
    <location>
        <position position="203"/>
    </location>
</feature>
<keyword evidence="1" id="KW-0732">Signal</keyword>
<dbReference type="Gene3D" id="2.160.20.10">
    <property type="entry name" value="Single-stranded right-handed beta-helix, Pectin lyase-like"/>
    <property type="match status" value="1"/>
</dbReference>
<dbReference type="InterPro" id="IPR012334">
    <property type="entry name" value="Pectin_lyas_fold"/>
</dbReference>
<feature type="signal peptide" evidence="1">
    <location>
        <begin position="1"/>
        <end position="33"/>
    </location>
</feature>